<gene>
    <name evidence="4" type="ORF">BSF38_02605</name>
</gene>
<dbReference type="Gene3D" id="2.130.10.130">
    <property type="entry name" value="Integrin alpha, N-terminal"/>
    <property type="match status" value="2"/>
</dbReference>
<dbReference type="Proteomes" id="UP000186309">
    <property type="component" value="Chromosome"/>
</dbReference>
<keyword evidence="5" id="KW-1185">Reference proteome</keyword>
<evidence type="ECO:0000256" key="1">
    <source>
        <dbReference type="ARBA" id="ARBA00022729"/>
    </source>
</evidence>
<dbReference type="AlphaFoldDB" id="A0A1U7CQA2"/>
<evidence type="ECO:0000256" key="2">
    <source>
        <dbReference type="SAM" id="SignalP"/>
    </source>
</evidence>
<reference evidence="5" key="1">
    <citation type="submission" date="2016-12" db="EMBL/GenBank/DDBJ databases">
        <title>Comparative genomics of four Isosphaeraceae planctomycetes: a common pool of plasmids and glycoside hydrolase genes.</title>
        <authorList>
            <person name="Ivanova A."/>
        </authorList>
    </citation>
    <scope>NUCLEOTIDE SEQUENCE [LARGE SCALE GENOMIC DNA]</scope>
    <source>
        <strain evidence="5">PX4</strain>
    </source>
</reference>
<dbReference type="SUPFAM" id="SSF69318">
    <property type="entry name" value="Integrin alpha N-terminal domain"/>
    <property type="match status" value="1"/>
</dbReference>
<dbReference type="KEGG" id="pbor:BSF38_02605"/>
<dbReference type="PANTHER" id="PTHR44103:SF1">
    <property type="entry name" value="PROPROTEIN CONVERTASE P"/>
    <property type="match status" value="1"/>
</dbReference>
<evidence type="ECO:0000313" key="4">
    <source>
        <dbReference type="EMBL" id="APW61101.1"/>
    </source>
</evidence>
<dbReference type="InterPro" id="IPR054583">
    <property type="entry name" value="Beta-prop_AUDH"/>
</dbReference>
<keyword evidence="1 2" id="KW-0732">Signal</keyword>
<feature type="signal peptide" evidence="2">
    <location>
        <begin position="1"/>
        <end position="20"/>
    </location>
</feature>
<sequence length="406" mass="44130">MRSLPLAVALVVFSIPFASGAEFPRFEPLEIDPHIGEVCYAVTTADVNGDGKLDVVAVSEDAVIWYENPSWRKHEAVRGATKRDNVCIQAHDVDGDGRIDFTVGAGWKPPDTAHAGTLQWIGRDAAGEWQVHPIDYDEPSLHRLRWGDVKGNGKKQLVVAPLQGRGTKPPNWDAGHEVRVLVLDVPGDPAHPHWPTEVADASLHTIHNLQLVDMLGAGRDQIVLAAWEGVYRLERSEKGKWTKAKLGSGDQESAPFKGASEVKVGRLADGSHYLATIEPWHGNQVVVYTPPKQDGALWQRQVVAAPLAWGHAVWCANLDGDGDDELIIGQRDRNPADAKAPRGPGVFAFDPRPSADGLAFERHAIDDGGMACEDAVAADLDGDGRIDVVAGGRATHNLRIYWNQPR</sequence>
<dbReference type="Pfam" id="PF22301">
    <property type="entry name" value="AUDH_beta_propeller"/>
    <property type="match status" value="1"/>
</dbReference>
<evidence type="ECO:0000259" key="3">
    <source>
        <dbReference type="Pfam" id="PF22301"/>
    </source>
</evidence>
<dbReference type="RefSeq" id="WP_076346206.1">
    <property type="nucleotide sequence ID" value="NZ_CP019082.1"/>
</dbReference>
<feature type="domain" description="Aldos-2-ulose dehydratase beta-propeller" evidence="3">
    <location>
        <begin position="117"/>
        <end position="289"/>
    </location>
</feature>
<accession>A0A1U7CQA2</accession>
<protein>
    <recommendedName>
        <fullName evidence="3">Aldos-2-ulose dehydratase beta-propeller domain-containing protein</fullName>
    </recommendedName>
</protein>
<dbReference type="EMBL" id="CP019082">
    <property type="protein sequence ID" value="APW61101.1"/>
    <property type="molecule type" value="Genomic_DNA"/>
</dbReference>
<dbReference type="STRING" id="1387353.BSF38_02605"/>
<dbReference type="InterPro" id="IPR028994">
    <property type="entry name" value="Integrin_alpha_N"/>
</dbReference>
<organism evidence="4 5">
    <name type="scientific">Paludisphaera borealis</name>
    <dbReference type="NCBI Taxonomy" id="1387353"/>
    <lineage>
        <taxon>Bacteria</taxon>
        <taxon>Pseudomonadati</taxon>
        <taxon>Planctomycetota</taxon>
        <taxon>Planctomycetia</taxon>
        <taxon>Isosphaerales</taxon>
        <taxon>Isosphaeraceae</taxon>
        <taxon>Paludisphaera</taxon>
    </lineage>
</organism>
<name>A0A1U7CQA2_9BACT</name>
<feature type="chain" id="PRO_5012346368" description="Aldos-2-ulose dehydratase beta-propeller domain-containing protein" evidence="2">
    <location>
        <begin position="21"/>
        <end position="406"/>
    </location>
</feature>
<proteinExistence type="predicted"/>
<dbReference type="Pfam" id="PF13517">
    <property type="entry name" value="FG-GAP_3"/>
    <property type="match status" value="1"/>
</dbReference>
<evidence type="ECO:0000313" key="5">
    <source>
        <dbReference type="Proteomes" id="UP000186309"/>
    </source>
</evidence>
<dbReference type="PANTHER" id="PTHR44103">
    <property type="entry name" value="PROPROTEIN CONVERTASE P"/>
    <property type="match status" value="1"/>
</dbReference>
<dbReference type="InterPro" id="IPR013517">
    <property type="entry name" value="FG-GAP"/>
</dbReference>